<evidence type="ECO:0000256" key="1">
    <source>
        <dbReference type="SAM" id="MobiDB-lite"/>
    </source>
</evidence>
<dbReference type="OrthoDB" id="5865303at2759"/>
<evidence type="ECO:0000313" key="5">
    <source>
        <dbReference type="Proteomes" id="UP000678499"/>
    </source>
</evidence>
<evidence type="ECO:0000313" key="4">
    <source>
        <dbReference type="EMBL" id="CAD7283158.1"/>
    </source>
</evidence>
<dbReference type="InterPro" id="IPR045460">
    <property type="entry name" value="Wolframin_EF-hand"/>
</dbReference>
<organism evidence="4">
    <name type="scientific">Notodromas monacha</name>
    <dbReference type="NCBI Taxonomy" id="399045"/>
    <lineage>
        <taxon>Eukaryota</taxon>
        <taxon>Metazoa</taxon>
        <taxon>Ecdysozoa</taxon>
        <taxon>Arthropoda</taxon>
        <taxon>Crustacea</taxon>
        <taxon>Oligostraca</taxon>
        <taxon>Ostracoda</taxon>
        <taxon>Podocopa</taxon>
        <taxon>Podocopida</taxon>
        <taxon>Cypridocopina</taxon>
        <taxon>Cypridoidea</taxon>
        <taxon>Cyprididae</taxon>
        <taxon>Notodromas</taxon>
    </lineage>
</organism>
<keyword evidence="2" id="KW-1133">Transmembrane helix</keyword>
<evidence type="ECO:0000256" key="2">
    <source>
        <dbReference type="SAM" id="Phobius"/>
    </source>
</evidence>
<evidence type="ECO:0000259" key="3">
    <source>
        <dbReference type="Pfam" id="PF19914"/>
    </source>
</evidence>
<proteinExistence type="predicted"/>
<accession>A0A7R9BWX7</accession>
<dbReference type="EMBL" id="CAJPEX010004938">
    <property type="protein sequence ID" value="CAG0923310.1"/>
    <property type="molecule type" value="Genomic_DNA"/>
</dbReference>
<feature type="transmembrane region" description="Helical" evidence="2">
    <location>
        <begin position="464"/>
        <end position="484"/>
    </location>
</feature>
<feature type="region of interest" description="Disordered" evidence="1">
    <location>
        <begin position="1"/>
        <end position="24"/>
    </location>
</feature>
<dbReference type="AlphaFoldDB" id="A0A7R9BWX7"/>
<dbReference type="EMBL" id="OA886975">
    <property type="protein sequence ID" value="CAD7283158.1"/>
    <property type="molecule type" value="Genomic_DNA"/>
</dbReference>
<feature type="transmembrane region" description="Helical" evidence="2">
    <location>
        <begin position="545"/>
        <end position="565"/>
    </location>
</feature>
<dbReference type="Proteomes" id="UP000678499">
    <property type="component" value="Unassembled WGS sequence"/>
</dbReference>
<dbReference type="PRINTS" id="PR02060">
    <property type="entry name" value="WOLFFAMILY"/>
</dbReference>
<sequence>MSGDLDEKEVRKPPRKQWKTYDGPRSSLHRLRSQVAETGDLASQVALAKQLIGEVEELRRLFDGDDPVASSPPQELQSSQETAELGVYWLLKAAEQGHAEATDLLKRCLDAGLGITQHNYVDVTKCLERPLLERVANRAAIELFKNVSKGEEYVTTNQLKVRIKSVQARKKMAPPLKRSMSLDTNPDASSLEEEFGGEKLSEENLRSAARSYARGELPVFQNALATKDAKFSVTKAYAAVVEEFSSRANRAVVNLLPLDQLRTVLILVVFATMRWDVIAHLIPIFVFYVSLVFAVGANCQMLQASADFKRFKIWSRLFRDACPELETQEPELRFVANRAKDAAPRFFASLLISVAVKPLVDPAWMPGSELVILGVVFCIWSFATLCKATDGLVLGATGLHLLSIYLAGEGLYQRGPGIFAFFGKYFYRWRITSEVYVNLQLPHGLIITSLAVIYVAMCKRNNGAGFYTTLVPHLVSISWCRFAAASLTDATYVGLIRSTMTLIGLVFLIPVSWLNVNLFFVSVAAALGCLPFLALSKFIMVEELLLESTLVIGLCLMLAVMHWVQRDGSLSFSKSRAILKGFVVVLACLMAFQCAKGLALRFWGEDVWKTGDKVSISWERYSRICVDPVKDGLMTEARTQKECTLLEGCQ</sequence>
<reference evidence="4" key="1">
    <citation type="submission" date="2020-11" db="EMBL/GenBank/DDBJ databases">
        <authorList>
            <person name="Tran Van P."/>
        </authorList>
    </citation>
    <scope>NUCLEOTIDE SEQUENCE</scope>
</reference>
<keyword evidence="2" id="KW-0812">Transmembrane</keyword>
<gene>
    <name evidence="4" type="ORF">NMOB1V02_LOCUS10776</name>
</gene>
<feature type="domain" description="Wolframin EF-hand" evidence="3">
    <location>
        <begin position="137"/>
        <end position="213"/>
    </location>
</feature>
<dbReference type="GO" id="GO:0055074">
    <property type="term" value="P:calcium ion homeostasis"/>
    <property type="evidence" value="ECO:0007669"/>
    <property type="project" value="TreeGrafter"/>
</dbReference>
<dbReference type="InterPro" id="IPR045458">
    <property type="entry name" value="Wolframin_Sel1-like_rpt"/>
</dbReference>
<dbReference type="GO" id="GO:0005789">
    <property type="term" value="C:endoplasmic reticulum membrane"/>
    <property type="evidence" value="ECO:0007669"/>
    <property type="project" value="TreeGrafter"/>
</dbReference>
<dbReference type="Pfam" id="PF19914">
    <property type="entry name" value="WEF-hand"/>
    <property type="match status" value="1"/>
</dbReference>
<keyword evidence="2" id="KW-0472">Membrane</keyword>
<feature type="transmembrane region" description="Helical" evidence="2">
    <location>
        <begin position="490"/>
        <end position="511"/>
    </location>
</feature>
<feature type="transmembrane region" description="Helical" evidence="2">
    <location>
        <begin position="577"/>
        <end position="599"/>
    </location>
</feature>
<keyword evidence="5" id="KW-1185">Reference proteome</keyword>
<protein>
    <recommendedName>
        <fullName evidence="3">Wolframin EF-hand domain-containing protein</fullName>
    </recommendedName>
</protein>
<name>A0A7R9BWX7_9CRUS</name>
<feature type="transmembrane region" description="Helical" evidence="2">
    <location>
        <begin position="277"/>
        <end position="302"/>
    </location>
</feature>
<feature type="transmembrane region" description="Helical" evidence="2">
    <location>
        <begin position="518"/>
        <end position="539"/>
    </location>
</feature>
<dbReference type="Pfam" id="PF20023">
    <property type="entry name" value="WSLR"/>
    <property type="match status" value="1"/>
</dbReference>
<dbReference type="InterPro" id="IPR026209">
    <property type="entry name" value="Wolframin_fam"/>
</dbReference>
<dbReference type="PANTHER" id="PTHR13098:SF3">
    <property type="entry name" value="WOLFRAMIN"/>
    <property type="match status" value="1"/>
</dbReference>
<dbReference type="PANTHER" id="PTHR13098">
    <property type="entry name" value="WOLFRAMIN"/>
    <property type="match status" value="1"/>
</dbReference>
<feature type="transmembrane region" description="Helical" evidence="2">
    <location>
        <begin position="435"/>
        <end position="457"/>
    </location>
</feature>
<dbReference type="GO" id="GO:0030968">
    <property type="term" value="P:endoplasmic reticulum unfolded protein response"/>
    <property type="evidence" value="ECO:0007669"/>
    <property type="project" value="TreeGrafter"/>
</dbReference>